<dbReference type="RefSeq" id="WP_218322865.1">
    <property type="nucleotide sequence ID" value="NZ_JAEEGC010000137.1"/>
</dbReference>
<dbReference type="GO" id="GO:0016491">
    <property type="term" value="F:oxidoreductase activity"/>
    <property type="evidence" value="ECO:0007669"/>
    <property type="project" value="InterPro"/>
</dbReference>
<gene>
    <name evidence="4" type="ORF">I6U48_23235</name>
</gene>
<dbReference type="PANTHER" id="PTHR43278">
    <property type="entry name" value="NAD(P)H-DEPENDENT FMN-CONTAINING OXIDOREDUCTASE YWQN-RELATED"/>
    <property type="match status" value="1"/>
</dbReference>
<accession>A0A949U3L8</accession>
<keyword evidence="2" id="KW-0288">FMN</keyword>
<sequence>MSKVVVFVGSPRKKGISTQLLNKAIDGAKSEGAEIVVYDLNDTGIRGCQACDYCRKEKVCIIKDKLQSMYSDIASADGIIISSPIYMSDFSGQAKIWFDRLRPMFGHDFKPRYPGKKIMAVFAQAADNEDFCSNLFESLKMRSEFFGWDLIDNILACGTETPEYSIPQELLDRAFTDGRRLVVK</sequence>
<evidence type="ECO:0000259" key="3">
    <source>
        <dbReference type="Pfam" id="PF03358"/>
    </source>
</evidence>
<evidence type="ECO:0000256" key="2">
    <source>
        <dbReference type="ARBA" id="ARBA00022643"/>
    </source>
</evidence>
<keyword evidence="5" id="KW-1185">Reference proteome</keyword>
<organism evidence="4 5">
    <name type="scientific">Clostridium thailandense</name>
    <dbReference type="NCBI Taxonomy" id="2794346"/>
    <lineage>
        <taxon>Bacteria</taxon>
        <taxon>Bacillati</taxon>
        <taxon>Bacillota</taxon>
        <taxon>Clostridia</taxon>
        <taxon>Eubacteriales</taxon>
        <taxon>Clostridiaceae</taxon>
        <taxon>Clostridium</taxon>
    </lineage>
</organism>
<dbReference type="EMBL" id="JAEEGC010000137">
    <property type="protein sequence ID" value="MBV7275818.1"/>
    <property type="molecule type" value="Genomic_DNA"/>
</dbReference>
<dbReference type="Proteomes" id="UP000694308">
    <property type="component" value="Unassembled WGS sequence"/>
</dbReference>
<dbReference type="InterPro" id="IPR051796">
    <property type="entry name" value="ISF_SsuE-like"/>
</dbReference>
<evidence type="ECO:0000256" key="1">
    <source>
        <dbReference type="ARBA" id="ARBA00022630"/>
    </source>
</evidence>
<evidence type="ECO:0000313" key="4">
    <source>
        <dbReference type="EMBL" id="MBV7275818.1"/>
    </source>
</evidence>
<evidence type="ECO:0000313" key="5">
    <source>
        <dbReference type="Proteomes" id="UP000694308"/>
    </source>
</evidence>
<dbReference type="AlphaFoldDB" id="A0A949U3L8"/>
<name>A0A949U3L8_9CLOT</name>
<reference evidence="4" key="1">
    <citation type="submission" date="2020-12" db="EMBL/GenBank/DDBJ databases">
        <title>Clostridium thailandense sp. nov., a novel acetogenic bacterium isolated from peat land soil in Thailand.</title>
        <authorList>
            <person name="Chaikitkaew S."/>
            <person name="Birkeland N.K."/>
        </authorList>
    </citation>
    <scope>NUCLEOTIDE SEQUENCE</scope>
    <source>
        <strain evidence="4">PL3</strain>
    </source>
</reference>
<proteinExistence type="predicted"/>
<dbReference type="Pfam" id="PF03358">
    <property type="entry name" value="FMN_red"/>
    <property type="match status" value="1"/>
</dbReference>
<keyword evidence="1" id="KW-0285">Flavoprotein</keyword>
<comment type="caution">
    <text evidence="4">The sequence shown here is derived from an EMBL/GenBank/DDBJ whole genome shotgun (WGS) entry which is preliminary data.</text>
</comment>
<dbReference type="PANTHER" id="PTHR43278:SF2">
    <property type="entry name" value="IRON-SULFUR FLAVOPROTEIN"/>
    <property type="match status" value="1"/>
</dbReference>
<feature type="domain" description="NADPH-dependent FMN reductase-like" evidence="3">
    <location>
        <begin position="3"/>
        <end position="122"/>
    </location>
</feature>
<dbReference type="InterPro" id="IPR005025">
    <property type="entry name" value="FMN_Rdtase-like_dom"/>
</dbReference>
<protein>
    <submittedName>
        <fullName evidence="4">Flavodoxin family protein</fullName>
    </submittedName>
</protein>